<dbReference type="AlphaFoldDB" id="A0A0F9EWE9"/>
<proteinExistence type="predicted"/>
<name>A0A0F9EWE9_9ZZZZ</name>
<reference evidence="1" key="1">
    <citation type="journal article" date="2015" name="Nature">
        <title>Complex archaea that bridge the gap between prokaryotes and eukaryotes.</title>
        <authorList>
            <person name="Spang A."/>
            <person name="Saw J.H."/>
            <person name="Jorgensen S.L."/>
            <person name="Zaremba-Niedzwiedzka K."/>
            <person name="Martijn J."/>
            <person name="Lind A.E."/>
            <person name="van Eijk R."/>
            <person name="Schleper C."/>
            <person name="Guy L."/>
            <person name="Ettema T.J."/>
        </authorList>
    </citation>
    <scope>NUCLEOTIDE SEQUENCE</scope>
</reference>
<gene>
    <name evidence="1" type="ORF">LCGC14_2377990</name>
</gene>
<protein>
    <submittedName>
        <fullName evidence="1">Uncharacterized protein</fullName>
    </submittedName>
</protein>
<comment type="caution">
    <text evidence="1">The sequence shown here is derived from an EMBL/GenBank/DDBJ whole genome shotgun (WGS) entry which is preliminary data.</text>
</comment>
<organism evidence="1">
    <name type="scientific">marine sediment metagenome</name>
    <dbReference type="NCBI Taxonomy" id="412755"/>
    <lineage>
        <taxon>unclassified sequences</taxon>
        <taxon>metagenomes</taxon>
        <taxon>ecological metagenomes</taxon>
    </lineage>
</organism>
<evidence type="ECO:0000313" key="1">
    <source>
        <dbReference type="EMBL" id="KKL28153.1"/>
    </source>
</evidence>
<dbReference type="EMBL" id="LAZR01035198">
    <property type="protein sequence ID" value="KKL28153.1"/>
    <property type="molecule type" value="Genomic_DNA"/>
</dbReference>
<sequence>MIKKSRENCMFYNNEKCCINPKNRIICPEGVAEYCARYIEAFASKVDSQNFELLLLLRQCENVDNFLDNIDELVIVEKRASTARLLSKINIDVSISDLLFGTKRGFSNNCPHEKMVEMLSVFFDEFNKSVAIKLKNDLYDLLTPVQDDIKKQIMAYDIKWPNEKDKV</sequence>
<accession>A0A0F9EWE9</accession>